<accession>A0ABV9BBH1</accession>
<evidence type="ECO:0000259" key="1">
    <source>
        <dbReference type="Pfam" id="PF13592"/>
    </source>
</evidence>
<evidence type="ECO:0000313" key="3">
    <source>
        <dbReference type="Proteomes" id="UP001595990"/>
    </source>
</evidence>
<proteinExistence type="predicted"/>
<dbReference type="InterPro" id="IPR009057">
    <property type="entry name" value="Homeodomain-like_sf"/>
</dbReference>
<dbReference type="Proteomes" id="UP001595990">
    <property type="component" value="Unassembled WGS sequence"/>
</dbReference>
<name>A0ABV9BBH1_9ACTN</name>
<gene>
    <name evidence="2" type="ORF">ACFPEN_04665</name>
</gene>
<keyword evidence="3" id="KW-1185">Reference proteome</keyword>
<sequence length="188" mass="21850">MASRLEAGSQVAESGLPEADYEKRELLRLEAVERFARGDRTECVARDLRVTARSVRRWRRAWERGGMDALRSKGPASVERLSPAQWDRLERELRRGPLAHGWDDEFQGWTLKRIKLLIGRMFHAGYTVQGVWKLLRRHGWSAQVPLRRAIERDEEAIEVWKAEVWPQLKGPRRTWAPTSASRTRRDGG</sequence>
<dbReference type="SUPFAM" id="SSF46689">
    <property type="entry name" value="Homeodomain-like"/>
    <property type="match status" value="1"/>
</dbReference>
<dbReference type="InterPro" id="IPR025959">
    <property type="entry name" value="Winged_HTH_dom"/>
</dbReference>
<protein>
    <submittedName>
        <fullName evidence="2">Winged helix-turn-helix domain-containing protein</fullName>
    </submittedName>
</protein>
<reference evidence="3" key="1">
    <citation type="journal article" date="2019" name="Int. J. Syst. Evol. Microbiol.">
        <title>The Global Catalogue of Microorganisms (GCM) 10K type strain sequencing project: providing services to taxonomists for standard genome sequencing and annotation.</title>
        <authorList>
            <consortium name="The Broad Institute Genomics Platform"/>
            <consortium name="The Broad Institute Genome Sequencing Center for Infectious Disease"/>
            <person name="Wu L."/>
            <person name="Ma J."/>
        </authorList>
    </citation>
    <scope>NUCLEOTIDE SEQUENCE [LARGE SCALE GENOMIC DNA]</scope>
    <source>
        <strain evidence="3">CECT 8064</strain>
    </source>
</reference>
<dbReference type="EMBL" id="JBHSFS010000002">
    <property type="protein sequence ID" value="MFC4512224.1"/>
    <property type="molecule type" value="Genomic_DNA"/>
</dbReference>
<dbReference type="RefSeq" id="WP_417922303.1">
    <property type="nucleotide sequence ID" value="NZ_JBHSFS010000002.1"/>
</dbReference>
<organism evidence="2 3">
    <name type="scientific">Streptomyces ehimensis</name>
    <dbReference type="NCBI Taxonomy" id="68195"/>
    <lineage>
        <taxon>Bacteria</taxon>
        <taxon>Bacillati</taxon>
        <taxon>Actinomycetota</taxon>
        <taxon>Actinomycetes</taxon>
        <taxon>Kitasatosporales</taxon>
        <taxon>Streptomycetaceae</taxon>
        <taxon>Streptomyces</taxon>
    </lineage>
</organism>
<comment type="caution">
    <text evidence="2">The sequence shown here is derived from an EMBL/GenBank/DDBJ whole genome shotgun (WGS) entry which is preliminary data.</text>
</comment>
<feature type="domain" description="Winged helix-turn helix" evidence="1">
    <location>
        <begin position="105"/>
        <end position="163"/>
    </location>
</feature>
<dbReference type="Pfam" id="PF13384">
    <property type="entry name" value="HTH_23"/>
    <property type="match status" value="1"/>
</dbReference>
<dbReference type="Pfam" id="PF13592">
    <property type="entry name" value="HTH_33"/>
    <property type="match status" value="1"/>
</dbReference>
<evidence type="ECO:0000313" key="2">
    <source>
        <dbReference type="EMBL" id="MFC4512224.1"/>
    </source>
</evidence>